<dbReference type="InterPro" id="IPR017896">
    <property type="entry name" value="4Fe4S_Fe-S-bd"/>
</dbReference>
<dbReference type="GO" id="GO:0046872">
    <property type="term" value="F:metal ion binding"/>
    <property type="evidence" value="ECO:0007669"/>
    <property type="project" value="UniProtKB-KW"/>
</dbReference>
<evidence type="ECO:0000313" key="7">
    <source>
        <dbReference type="EMBL" id="SVE49829.1"/>
    </source>
</evidence>
<proteinExistence type="predicted"/>
<dbReference type="EMBL" id="UINC01221479">
    <property type="protein sequence ID" value="SVE49829.1"/>
    <property type="molecule type" value="Genomic_DNA"/>
</dbReference>
<dbReference type="SUPFAM" id="SSF54862">
    <property type="entry name" value="4Fe-4S ferredoxins"/>
    <property type="match status" value="1"/>
</dbReference>
<feature type="domain" description="4Fe-4S ferredoxin-type" evidence="6">
    <location>
        <begin position="9"/>
        <end position="38"/>
    </location>
</feature>
<evidence type="ECO:0000256" key="2">
    <source>
        <dbReference type="ARBA" id="ARBA00022723"/>
    </source>
</evidence>
<dbReference type="Pfam" id="PF05187">
    <property type="entry name" value="Fer4_ETF_QO"/>
    <property type="match status" value="1"/>
</dbReference>
<keyword evidence="5" id="KW-0411">Iron-sulfur</keyword>
<evidence type="ECO:0000256" key="5">
    <source>
        <dbReference type="ARBA" id="ARBA00023014"/>
    </source>
</evidence>
<evidence type="ECO:0000259" key="6">
    <source>
        <dbReference type="PROSITE" id="PS51379"/>
    </source>
</evidence>
<name>A0A383DZQ6_9ZZZZ</name>
<dbReference type="PANTHER" id="PTHR10617:SF107">
    <property type="entry name" value="ELECTRON TRANSFER FLAVOPROTEIN-UBIQUINONE OXIDOREDUCTASE, MITOCHONDRIAL"/>
    <property type="match status" value="1"/>
</dbReference>
<dbReference type="InterPro" id="IPR040156">
    <property type="entry name" value="ETF-QO"/>
</dbReference>
<keyword evidence="4" id="KW-0408">Iron</keyword>
<keyword evidence="2" id="KW-0479">Metal-binding</keyword>
<dbReference type="PROSITE" id="PS51379">
    <property type="entry name" value="4FE4S_FER_2"/>
    <property type="match status" value="1"/>
</dbReference>
<accession>A0A383DZQ6</accession>
<sequence length="49" mass="5503">EMVPDGNGQRLQINFSNCVHCKTCDIMDPYEIIDWVPPEGGDGPVWVNL</sequence>
<reference evidence="7" key="1">
    <citation type="submission" date="2018-05" db="EMBL/GenBank/DDBJ databases">
        <authorList>
            <person name="Lanie J.A."/>
            <person name="Ng W.-L."/>
            <person name="Kazmierczak K.M."/>
            <person name="Andrzejewski T.M."/>
            <person name="Davidsen T.M."/>
            <person name="Wayne K.J."/>
            <person name="Tettelin H."/>
            <person name="Glass J.I."/>
            <person name="Rusch D."/>
            <person name="Podicherti R."/>
            <person name="Tsui H.-C.T."/>
            <person name="Winkler M.E."/>
        </authorList>
    </citation>
    <scope>NUCLEOTIDE SEQUENCE</scope>
</reference>
<keyword evidence="1" id="KW-0813">Transport</keyword>
<protein>
    <recommendedName>
        <fullName evidence="6">4Fe-4S ferredoxin-type domain-containing protein</fullName>
    </recommendedName>
</protein>
<keyword evidence="3" id="KW-0249">Electron transport</keyword>
<dbReference type="PANTHER" id="PTHR10617">
    <property type="entry name" value="ELECTRON TRANSFER FLAVOPROTEIN-UBIQUINONE OXIDOREDUCTASE"/>
    <property type="match status" value="1"/>
</dbReference>
<evidence type="ECO:0000256" key="3">
    <source>
        <dbReference type="ARBA" id="ARBA00022982"/>
    </source>
</evidence>
<dbReference type="InterPro" id="IPR007859">
    <property type="entry name" value="ETF-QO/FixX_C"/>
</dbReference>
<dbReference type="AlphaFoldDB" id="A0A383DZQ6"/>
<evidence type="ECO:0000256" key="1">
    <source>
        <dbReference type="ARBA" id="ARBA00022448"/>
    </source>
</evidence>
<organism evidence="7">
    <name type="scientific">marine metagenome</name>
    <dbReference type="NCBI Taxonomy" id="408172"/>
    <lineage>
        <taxon>unclassified sequences</taxon>
        <taxon>metagenomes</taxon>
        <taxon>ecological metagenomes</taxon>
    </lineage>
</organism>
<dbReference type="GO" id="GO:0051536">
    <property type="term" value="F:iron-sulfur cluster binding"/>
    <property type="evidence" value="ECO:0007669"/>
    <property type="project" value="UniProtKB-KW"/>
</dbReference>
<feature type="non-terminal residue" evidence="7">
    <location>
        <position position="1"/>
    </location>
</feature>
<evidence type="ECO:0000256" key="4">
    <source>
        <dbReference type="ARBA" id="ARBA00023004"/>
    </source>
</evidence>
<dbReference type="GO" id="GO:0004174">
    <property type="term" value="F:electron-transferring-flavoprotein dehydrogenase activity"/>
    <property type="evidence" value="ECO:0007669"/>
    <property type="project" value="InterPro"/>
</dbReference>
<dbReference type="Gene3D" id="3.30.70.20">
    <property type="match status" value="1"/>
</dbReference>
<gene>
    <name evidence="7" type="ORF">METZ01_LOCUS502683</name>
</gene>